<dbReference type="InterPro" id="IPR011042">
    <property type="entry name" value="6-blade_b-propeller_TolB-like"/>
</dbReference>
<reference evidence="1" key="1">
    <citation type="submission" date="2023-07" db="EMBL/GenBank/DDBJ databases">
        <title>Two novel species in the genus Flavivirga.</title>
        <authorList>
            <person name="Kwon K."/>
        </authorList>
    </citation>
    <scope>NUCLEOTIDE SEQUENCE</scope>
    <source>
        <strain evidence="1">KCTC 52353</strain>
    </source>
</reference>
<dbReference type="Proteomes" id="UP001176883">
    <property type="component" value="Unassembled WGS sequence"/>
</dbReference>
<protein>
    <submittedName>
        <fullName evidence="1">6-bladed beta-propeller</fullName>
    </submittedName>
</protein>
<keyword evidence="2" id="KW-1185">Reference proteome</keyword>
<dbReference type="Pfam" id="PF17170">
    <property type="entry name" value="DUF5128"/>
    <property type="match status" value="1"/>
</dbReference>
<dbReference type="SUPFAM" id="SSF63825">
    <property type="entry name" value="YWTD domain"/>
    <property type="match status" value="1"/>
</dbReference>
<evidence type="ECO:0000313" key="2">
    <source>
        <dbReference type="Proteomes" id="UP001176883"/>
    </source>
</evidence>
<name>A0ABT8WCG5_9FLAO</name>
<dbReference type="Gene3D" id="2.120.10.30">
    <property type="entry name" value="TolB, C-terminal domain"/>
    <property type="match status" value="1"/>
</dbReference>
<organism evidence="1 2">
    <name type="scientific">Flavivirga aquimarina</name>
    <dbReference type="NCBI Taxonomy" id="2027862"/>
    <lineage>
        <taxon>Bacteria</taxon>
        <taxon>Pseudomonadati</taxon>
        <taxon>Bacteroidota</taxon>
        <taxon>Flavobacteriia</taxon>
        <taxon>Flavobacteriales</taxon>
        <taxon>Flavobacteriaceae</taxon>
        <taxon>Flavivirga</taxon>
    </lineage>
</organism>
<proteinExistence type="predicted"/>
<gene>
    <name evidence="1" type="ORF">Q4Q35_13170</name>
</gene>
<comment type="caution">
    <text evidence="1">The sequence shown here is derived from an EMBL/GenBank/DDBJ whole genome shotgun (WGS) entry which is preliminary data.</text>
</comment>
<dbReference type="EMBL" id="JAUOEK010000131">
    <property type="protein sequence ID" value="MDO5970762.1"/>
    <property type="molecule type" value="Genomic_DNA"/>
</dbReference>
<evidence type="ECO:0000313" key="1">
    <source>
        <dbReference type="EMBL" id="MDO5970762.1"/>
    </source>
</evidence>
<sequence>MRLLLLLLCFSCKDNNENIISYVEIQDGVTRISVDSLREYSSLKFSDIFDNVEYIKLETKEEFLVGEVYELDYFQENFYVLDKIKSKSILVFDKEGNYKKRLGQNGNGPEEYVFPQTLEIDQFNKELLVYDSDGKSIIKYDYNGKYKSHINFDYYIRTFSVLEKDLYALYFNHKKNYKEKMGLEYDLMLMNSEGEIVDKLFPFKKEKPSASHSFFSHSKDNQTLFSPSYDDVIYNYTNNSFKQKYFIDFGKYRIPQSIEIDFNNKIPDAYTFVQTFIETPKIIFFKFSYKGKRNYGFYSKKTKTLIYANLLINDIKGLLTFDDIITNVNDNLIGVLYPQNIIGIKNIYLESGTDNVKLNKTLEKSLKGAPKEMKNEYRAILESTDFKVTKEDLNFVDSITPFDNPILVKLKIKDF</sequence>
<accession>A0ABT8WCG5</accession>
<dbReference type="RefSeq" id="WP_303278460.1">
    <property type="nucleotide sequence ID" value="NZ_JAUOEK010000131.1"/>
</dbReference>